<keyword evidence="1" id="KW-0808">Transferase</keyword>
<dbReference type="InterPro" id="IPR004568">
    <property type="entry name" value="Ppantetheine-prot_Trfase_dom"/>
</dbReference>
<accession>A0A1V9ETS9</accession>
<evidence type="ECO:0000256" key="1">
    <source>
        <dbReference type="ARBA" id="ARBA00022679"/>
    </source>
</evidence>
<feature type="transmembrane region" description="Helical" evidence="4">
    <location>
        <begin position="226"/>
        <end position="244"/>
    </location>
</feature>
<name>A0A1V9ETS9_9BACT</name>
<dbReference type="GO" id="GO:0000287">
    <property type="term" value="F:magnesium ion binding"/>
    <property type="evidence" value="ECO:0007669"/>
    <property type="project" value="InterPro"/>
</dbReference>
<keyword evidence="2" id="KW-0479">Metal-binding</keyword>
<dbReference type="InterPro" id="IPR008278">
    <property type="entry name" value="4-PPantetheinyl_Trfase_dom"/>
</dbReference>
<dbReference type="InterPro" id="IPR037143">
    <property type="entry name" value="4-PPantetheinyl_Trfase_dom_sf"/>
</dbReference>
<dbReference type="GO" id="GO:0006633">
    <property type="term" value="P:fatty acid biosynthetic process"/>
    <property type="evidence" value="ECO:0007669"/>
    <property type="project" value="InterPro"/>
</dbReference>
<keyword evidence="4" id="KW-1133">Transmembrane helix</keyword>
<sequence>MEEKIKHLIAPFLRVPSEQISYKTIIDRTSVSSSITLHRMYAKLAEEGFTVPDYWNVKTFSILLERINRNGNAPVTGVQEVPVSMNGVPAHGHVGTFAVGIDIEDVNAMPKTNDFREDEFYKMNFSPAEISYCILQPAPYASFAGLFAAKEAIVKADNSNRNRPFNTIVVSHDQEGKPAYPGFHISISHSNNMAVAVVLQMEFDLQPGKGNETTVTQPSKVSNAKWLFLLSFIISLVALFVALFK</sequence>
<proteinExistence type="predicted"/>
<dbReference type="STRING" id="550983.A4R26_30705"/>
<protein>
    <recommendedName>
        <fullName evidence="5">4'-phosphopantetheinyl transferase domain-containing protein</fullName>
    </recommendedName>
</protein>
<dbReference type="OrthoDB" id="517356at2"/>
<dbReference type="GO" id="GO:0008897">
    <property type="term" value="F:holo-[acyl-carrier-protein] synthase activity"/>
    <property type="evidence" value="ECO:0007669"/>
    <property type="project" value="InterPro"/>
</dbReference>
<dbReference type="NCBIfam" id="TIGR00556">
    <property type="entry name" value="pantethn_trn"/>
    <property type="match status" value="1"/>
</dbReference>
<dbReference type="RefSeq" id="WP_081170142.1">
    <property type="nucleotide sequence ID" value="NZ_LWBP01000227.1"/>
</dbReference>
<dbReference type="AlphaFoldDB" id="A0A1V9ETS9"/>
<evidence type="ECO:0000256" key="2">
    <source>
        <dbReference type="ARBA" id="ARBA00022723"/>
    </source>
</evidence>
<evidence type="ECO:0000259" key="5">
    <source>
        <dbReference type="Pfam" id="PF01648"/>
    </source>
</evidence>
<keyword evidence="4" id="KW-0472">Membrane</keyword>
<dbReference type="Proteomes" id="UP000192276">
    <property type="component" value="Unassembled WGS sequence"/>
</dbReference>
<feature type="domain" description="4'-phosphopantetheinyl transferase" evidence="5">
    <location>
        <begin position="98"/>
        <end position="180"/>
    </location>
</feature>
<keyword evidence="4" id="KW-0812">Transmembrane</keyword>
<organism evidence="6 7">
    <name type="scientific">Niastella populi</name>
    <dbReference type="NCBI Taxonomy" id="550983"/>
    <lineage>
        <taxon>Bacteria</taxon>
        <taxon>Pseudomonadati</taxon>
        <taxon>Bacteroidota</taxon>
        <taxon>Chitinophagia</taxon>
        <taxon>Chitinophagales</taxon>
        <taxon>Chitinophagaceae</taxon>
        <taxon>Niastella</taxon>
    </lineage>
</organism>
<dbReference type="Gene3D" id="3.90.470.20">
    <property type="entry name" value="4'-phosphopantetheinyl transferase domain"/>
    <property type="match status" value="1"/>
</dbReference>
<dbReference type="SUPFAM" id="SSF56214">
    <property type="entry name" value="4'-phosphopantetheinyl transferase"/>
    <property type="match status" value="1"/>
</dbReference>
<keyword evidence="3" id="KW-0460">Magnesium</keyword>
<dbReference type="EMBL" id="LWBP01000227">
    <property type="protein sequence ID" value="OQP49442.1"/>
    <property type="molecule type" value="Genomic_DNA"/>
</dbReference>
<reference evidence="7" key="1">
    <citation type="submission" date="2016-04" db="EMBL/GenBank/DDBJ databases">
        <authorList>
            <person name="Chen L."/>
            <person name="Zhuang W."/>
            <person name="Wang G."/>
        </authorList>
    </citation>
    <scope>NUCLEOTIDE SEQUENCE [LARGE SCALE GENOMIC DNA]</scope>
    <source>
        <strain evidence="7">208</strain>
    </source>
</reference>
<gene>
    <name evidence="6" type="ORF">A4R26_30705</name>
</gene>
<evidence type="ECO:0000313" key="6">
    <source>
        <dbReference type="EMBL" id="OQP49442.1"/>
    </source>
</evidence>
<evidence type="ECO:0000256" key="4">
    <source>
        <dbReference type="SAM" id="Phobius"/>
    </source>
</evidence>
<comment type="caution">
    <text evidence="6">The sequence shown here is derived from an EMBL/GenBank/DDBJ whole genome shotgun (WGS) entry which is preliminary data.</text>
</comment>
<evidence type="ECO:0000256" key="3">
    <source>
        <dbReference type="ARBA" id="ARBA00022842"/>
    </source>
</evidence>
<dbReference type="Pfam" id="PF01648">
    <property type="entry name" value="ACPS"/>
    <property type="match status" value="1"/>
</dbReference>
<keyword evidence="7" id="KW-1185">Reference proteome</keyword>
<evidence type="ECO:0000313" key="7">
    <source>
        <dbReference type="Proteomes" id="UP000192276"/>
    </source>
</evidence>